<dbReference type="InterPro" id="IPR014945">
    <property type="entry name" value="DUF1816"/>
</dbReference>
<geneLocation type="plasmid" evidence="1 2">
    <name>pREB2</name>
</geneLocation>
<evidence type="ECO:0000313" key="2">
    <source>
        <dbReference type="Proteomes" id="UP000000268"/>
    </source>
</evidence>
<name>A8ZLY2_ACAM1</name>
<dbReference type="KEGG" id="amr:AM1_B0025"/>
<dbReference type="OrthoDB" id="560125at2"/>
<accession>A8ZLY2</accession>
<dbReference type="Proteomes" id="UP000000268">
    <property type="component" value="Plasmid pREB2"/>
</dbReference>
<keyword evidence="1" id="KW-0614">Plasmid</keyword>
<dbReference type="AlphaFoldDB" id="A8ZLY2"/>
<sequence length="85" mass="9732">MMTTLLSFLADLSNHLGLAWWVEIKTLSPICTYFFGPFLIRKEAEAALFGYVEDLEAEQAQNIVAHIQRCHPPHLTICNEMEYSC</sequence>
<gene>
    <name evidence="1" type="ordered locus">AM1_B0025</name>
</gene>
<dbReference type="HOGENOM" id="CLU_168933_0_0_3"/>
<protein>
    <recommendedName>
        <fullName evidence="3">DUF1816 domain-containing protein</fullName>
    </recommendedName>
</protein>
<dbReference type="Pfam" id="PF08846">
    <property type="entry name" value="DUF1816"/>
    <property type="match status" value="1"/>
</dbReference>
<dbReference type="EMBL" id="CP000839">
    <property type="protein sequence ID" value="ABW31751.1"/>
    <property type="molecule type" value="Genomic_DNA"/>
</dbReference>
<reference evidence="1 2" key="1">
    <citation type="journal article" date="2008" name="Proc. Natl. Acad. Sci. U.S.A.">
        <title>Niche adaptation and genome expansion in the chlorophyll d-producing cyanobacterium Acaryochloris marina.</title>
        <authorList>
            <person name="Swingley W.D."/>
            <person name="Chen M."/>
            <person name="Cheung P.C."/>
            <person name="Conrad A.L."/>
            <person name="Dejesa L.C."/>
            <person name="Hao J."/>
            <person name="Honchak B.M."/>
            <person name="Karbach L.E."/>
            <person name="Kurdoglu A."/>
            <person name="Lahiri S."/>
            <person name="Mastrian S.D."/>
            <person name="Miyashita H."/>
            <person name="Page L."/>
            <person name="Ramakrishna P."/>
            <person name="Satoh S."/>
            <person name="Sattley W.M."/>
            <person name="Shimada Y."/>
            <person name="Taylor H.L."/>
            <person name="Tomo T."/>
            <person name="Tsuchiya T."/>
            <person name="Wang Z.T."/>
            <person name="Raymond J."/>
            <person name="Mimuro M."/>
            <person name="Blankenship R.E."/>
            <person name="Touchman J.W."/>
        </authorList>
    </citation>
    <scope>NUCLEOTIDE SEQUENCE [LARGE SCALE GENOMIC DNA]</scope>
    <source>
        <strain evidence="2">MBIC 11017</strain>
        <plasmid evidence="2">Plasmid pREB2</plasmid>
    </source>
</reference>
<organism evidence="1 2">
    <name type="scientific">Acaryochloris marina (strain MBIC 11017)</name>
    <dbReference type="NCBI Taxonomy" id="329726"/>
    <lineage>
        <taxon>Bacteria</taxon>
        <taxon>Bacillati</taxon>
        <taxon>Cyanobacteriota</taxon>
        <taxon>Cyanophyceae</taxon>
        <taxon>Acaryochloridales</taxon>
        <taxon>Acaryochloridaceae</taxon>
        <taxon>Acaryochloris</taxon>
    </lineage>
</organism>
<evidence type="ECO:0008006" key="3">
    <source>
        <dbReference type="Google" id="ProtNLM"/>
    </source>
</evidence>
<proteinExistence type="predicted"/>
<evidence type="ECO:0000313" key="1">
    <source>
        <dbReference type="EMBL" id="ABW31751.1"/>
    </source>
</evidence>
<keyword evidence="2" id="KW-1185">Reference proteome</keyword>
<dbReference type="RefSeq" id="WP_012166905.1">
    <property type="nucleotide sequence ID" value="NC_009927.1"/>
</dbReference>